<sequence length="94" mass="9921">MQYMQPGRQKTTGRPSPALRRCASCAPIDLGNIRGELTPASGRNASRSAAAVPALPVKICPVATAEPLSTSSIGRNQARIMVMQAIDESKRSSN</sequence>
<keyword evidence="3" id="KW-1185">Reference proteome</keyword>
<accession>A0A086MQN5</accession>
<protein>
    <submittedName>
        <fullName evidence="2">Uncharacterized protein</fullName>
    </submittedName>
</protein>
<evidence type="ECO:0000313" key="2">
    <source>
        <dbReference type="EMBL" id="KFG71203.1"/>
    </source>
</evidence>
<organism evidence="2 3">
    <name type="scientific">Streptomyces mutabilis</name>
    <dbReference type="NCBI Taxonomy" id="67332"/>
    <lineage>
        <taxon>Bacteria</taxon>
        <taxon>Bacillati</taxon>
        <taxon>Actinomycetota</taxon>
        <taxon>Actinomycetes</taxon>
        <taxon>Kitasatosporales</taxon>
        <taxon>Streptomycetaceae</taxon>
        <taxon>Streptomyces</taxon>
    </lineage>
</organism>
<feature type="region of interest" description="Disordered" evidence="1">
    <location>
        <begin position="1"/>
        <end position="20"/>
    </location>
</feature>
<comment type="caution">
    <text evidence="2">The sequence shown here is derived from an EMBL/GenBank/DDBJ whole genome shotgun (WGS) entry which is preliminary data.</text>
</comment>
<evidence type="ECO:0000256" key="1">
    <source>
        <dbReference type="SAM" id="MobiDB-lite"/>
    </source>
</evidence>
<gene>
    <name evidence="2" type="ORF">FM21_36225</name>
</gene>
<dbReference type="Proteomes" id="UP000029095">
    <property type="component" value="Unassembled WGS sequence"/>
</dbReference>
<evidence type="ECO:0000313" key="3">
    <source>
        <dbReference type="Proteomes" id="UP000029095"/>
    </source>
</evidence>
<reference evidence="2 3" key="1">
    <citation type="submission" date="2014-05" db="EMBL/GenBank/DDBJ databases">
        <title>Complete genome sequence of the Streptomyces mutabilis TRM45540.</title>
        <authorList>
            <person name="Luo X."/>
            <person name="Zhang L."/>
        </authorList>
    </citation>
    <scope>NUCLEOTIDE SEQUENCE [LARGE SCALE GENOMIC DNA]</scope>
    <source>
        <strain evidence="2 3">TRM45540</strain>
    </source>
</reference>
<dbReference type="AlphaFoldDB" id="A0A086MQN5"/>
<dbReference type="HOGENOM" id="CLU_2384936_0_0_11"/>
<dbReference type="EMBL" id="JNFQ01000010">
    <property type="protein sequence ID" value="KFG71203.1"/>
    <property type="molecule type" value="Genomic_DNA"/>
</dbReference>
<proteinExistence type="predicted"/>
<name>A0A086MQN5_9ACTN</name>